<dbReference type="PANTHER" id="PTHR47331">
    <property type="entry name" value="PHD-TYPE DOMAIN-CONTAINING PROTEIN"/>
    <property type="match status" value="1"/>
</dbReference>
<dbReference type="WBParaSite" id="TMUE_0000000665.1">
    <property type="protein sequence ID" value="TMUE_0000000665.1"/>
    <property type="gene ID" value="WBGene00295753"/>
</dbReference>
<feature type="domain" description="Integrase catalytic" evidence="1">
    <location>
        <begin position="1"/>
        <end position="117"/>
    </location>
</feature>
<organism evidence="2 3">
    <name type="scientific">Trichuris muris</name>
    <name type="common">Mouse whipworm</name>
    <dbReference type="NCBI Taxonomy" id="70415"/>
    <lineage>
        <taxon>Eukaryota</taxon>
        <taxon>Metazoa</taxon>
        <taxon>Ecdysozoa</taxon>
        <taxon>Nematoda</taxon>
        <taxon>Enoplea</taxon>
        <taxon>Dorylaimia</taxon>
        <taxon>Trichinellida</taxon>
        <taxon>Trichuridae</taxon>
        <taxon>Trichuris</taxon>
    </lineage>
</organism>
<dbReference type="PROSITE" id="PS50994">
    <property type="entry name" value="INTEGRASE"/>
    <property type="match status" value="1"/>
</dbReference>
<evidence type="ECO:0000313" key="3">
    <source>
        <dbReference type="WBParaSite" id="TMUE_0000000665.1"/>
    </source>
</evidence>
<dbReference type="PANTHER" id="PTHR47331:SF1">
    <property type="entry name" value="GAG-LIKE PROTEIN"/>
    <property type="match status" value="1"/>
</dbReference>
<reference evidence="3" key="1">
    <citation type="submission" date="2019-12" db="UniProtKB">
        <authorList>
            <consortium name="WormBaseParasite"/>
        </authorList>
    </citation>
    <scope>IDENTIFICATION</scope>
</reference>
<accession>A0A5S6Q0A6</accession>
<protein>
    <submittedName>
        <fullName evidence="3">Integrase catalytic domain-containing protein</fullName>
    </submittedName>
</protein>
<evidence type="ECO:0000259" key="1">
    <source>
        <dbReference type="PROSITE" id="PS50994"/>
    </source>
</evidence>
<name>A0A5S6Q0A6_TRIMR</name>
<dbReference type="Pfam" id="PF18701">
    <property type="entry name" value="DUF5641"/>
    <property type="match status" value="1"/>
</dbReference>
<dbReference type="GO" id="GO:0003676">
    <property type="term" value="F:nucleic acid binding"/>
    <property type="evidence" value="ECO:0007669"/>
    <property type="project" value="InterPro"/>
</dbReference>
<dbReference type="Gene3D" id="3.30.420.10">
    <property type="entry name" value="Ribonuclease H-like superfamily/Ribonuclease H"/>
    <property type="match status" value="1"/>
</dbReference>
<keyword evidence="2" id="KW-1185">Reference proteome</keyword>
<dbReference type="InterPro" id="IPR001584">
    <property type="entry name" value="Integrase_cat-core"/>
</dbReference>
<dbReference type="GO" id="GO:0015074">
    <property type="term" value="P:DNA integration"/>
    <property type="evidence" value="ECO:0007669"/>
    <property type="project" value="InterPro"/>
</dbReference>
<dbReference type="STRING" id="70415.A0A5S6Q0A6"/>
<proteinExistence type="predicted"/>
<evidence type="ECO:0000313" key="2">
    <source>
        <dbReference type="Proteomes" id="UP000046395"/>
    </source>
</evidence>
<sequence length="261" mass="29898">MIQSDNFRTFKNAERELQELFKTLDIEQISREMNTCRIHWSITERAPWAGGYWERLVKSIKAPLRKVLGRTTLDFDELRTVLCEIEAQVNSRPLTFVGDDAADGEALTPFHFLTGRGHQALPERKVDLRTNESRESQEPDLRKRWAYQQSVLAHFWKRWRQEYIVTLSSRKKWLNSRPEPQIGDIVLISEDNVPRGRWPMGRIVRKCPGNDSVTRTVQLKTVKGLITRPLARLHLLEAAYRGDSGDGLPSMGAAGCSGQSG</sequence>
<dbReference type="Proteomes" id="UP000046395">
    <property type="component" value="Unassembled WGS sequence"/>
</dbReference>
<dbReference type="InterPro" id="IPR040676">
    <property type="entry name" value="DUF5641"/>
</dbReference>
<dbReference type="InterPro" id="IPR036397">
    <property type="entry name" value="RNaseH_sf"/>
</dbReference>
<dbReference type="AlphaFoldDB" id="A0A5S6Q0A6"/>